<dbReference type="PRINTS" id="PR00237">
    <property type="entry name" value="GPCRRHODOPSN"/>
</dbReference>
<keyword evidence="3 10" id="KW-0812">Transmembrane</keyword>
<dbReference type="Proteomes" id="UP000887565">
    <property type="component" value="Unplaced"/>
</dbReference>
<accession>A0A915I9B7</accession>
<evidence type="ECO:0000256" key="8">
    <source>
        <dbReference type="ARBA" id="ARBA00023170"/>
    </source>
</evidence>
<evidence type="ECO:0000256" key="4">
    <source>
        <dbReference type="ARBA" id="ARBA00022989"/>
    </source>
</evidence>
<protein>
    <submittedName>
        <fullName evidence="14">G-protein coupled receptors family 1 profile domain-containing protein</fullName>
    </submittedName>
</protein>
<evidence type="ECO:0000256" key="5">
    <source>
        <dbReference type="ARBA" id="ARBA00023040"/>
    </source>
</evidence>
<keyword evidence="5 10" id="KW-0297">G-protein coupled receptor</keyword>
<dbReference type="PANTHER" id="PTHR24248">
    <property type="entry name" value="ADRENERGIC RECEPTOR-RELATED G-PROTEIN COUPLED RECEPTOR"/>
    <property type="match status" value="1"/>
</dbReference>
<evidence type="ECO:0000256" key="1">
    <source>
        <dbReference type="ARBA" id="ARBA00004651"/>
    </source>
</evidence>
<dbReference type="GO" id="GO:0005886">
    <property type="term" value="C:plasma membrane"/>
    <property type="evidence" value="ECO:0007669"/>
    <property type="project" value="UniProtKB-SubCell"/>
</dbReference>
<dbReference type="WBParaSite" id="nRc.2.0.1.t10769-RA">
    <property type="protein sequence ID" value="nRc.2.0.1.t10769-RA"/>
    <property type="gene ID" value="nRc.2.0.1.g10769"/>
</dbReference>
<dbReference type="Gene3D" id="1.20.1070.10">
    <property type="entry name" value="Rhodopsin 7-helix transmembrane proteins"/>
    <property type="match status" value="1"/>
</dbReference>
<dbReference type="PROSITE" id="PS00237">
    <property type="entry name" value="G_PROTEIN_RECEP_F1_1"/>
    <property type="match status" value="1"/>
</dbReference>
<evidence type="ECO:0000313" key="14">
    <source>
        <dbReference type="WBParaSite" id="nRc.2.0.1.t10769-RA"/>
    </source>
</evidence>
<dbReference type="GO" id="GO:0045202">
    <property type="term" value="C:synapse"/>
    <property type="evidence" value="ECO:0007669"/>
    <property type="project" value="GOC"/>
</dbReference>
<evidence type="ECO:0000256" key="9">
    <source>
        <dbReference type="ARBA" id="ARBA00023224"/>
    </source>
</evidence>
<evidence type="ECO:0000256" key="6">
    <source>
        <dbReference type="ARBA" id="ARBA00023136"/>
    </source>
</evidence>
<feature type="transmembrane region" description="Helical" evidence="11">
    <location>
        <begin position="71"/>
        <end position="94"/>
    </location>
</feature>
<evidence type="ECO:0000259" key="12">
    <source>
        <dbReference type="PROSITE" id="PS50262"/>
    </source>
</evidence>
<feature type="transmembrane region" description="Helical" evidence="11">
    <location>
        <begin position="152"/>
        <end position="173"/>
    </location>
</feature>
<keyword evidence="13" id="KW-1185">Reference proteome</keyword>
<evidence type="ECO:0000256" key="10">
    <source>
        <dbReference type="RuleBase" id="RU000688"/>
    </source>
</evidence>
<dbReference type="GO" id="GO:0004930">
    <property type="term" value="F:G protein-coupled receptor activity"/>
    <property type="evidence" value="ECO:0007669"/>
    <property type="project" value="UniProtKB-KW"/>
</dbReference>
<dbReference type="SUPFAM" id="SSF81321">
    <property type="entry name" value="Family A G protein-coupled receptor-like"/>
    <property type="match status" value="1"/>
</dbReference>
<evidence type="ECO:0000256" key="11">
    <source>
        <dbReference type="SAM" id="Phobius"/>
    </source>
</evidence>
<comment type="subcellular location">
    <subcellularLocation>
        <location evidence="1">Cell membrane</location>
        <topology evidence="1">Multi-pass membrane protein</topology>
    </subcellularLocation>
</comment>
<dbReference type="PANTHER" id="PTHR24248:SF125">
    <property type="entry name" value="DOPAMINE D2-LIKE RECEPTOR"/>
    <property type="match status" value="1"/>
</dbReference>
<keyword evidence="4 11" id="KW-1133">Transmembrane helix</keyword>
<dbReference type="InterPro" id="IPR017452">
    <property type="entry name" value="GPCR_Rhodpsn_7TM"/>
</dbReference>
<evidence type="ECO:0000256" key="3">
    <source>
        <dbReference type="ARBA" id="ARBA00022692"/>
    </source>
</evidence>
<keyword evidence="9 10" id="KW-0807">Transducer</keyword>
<keyword evidence="8 10" id="KW-0675">Receptor</keyword>
<dbReference type="AlphaFoldDB" id="A0A915I9B7"/>
<feature type="transmembrane region" description="Helical" evidence="11">
    <location>
        <begin position="213"/>
        <end position="233"/>
    </location>
</feature>
<reference evidence="14" key="1">
    <citation type="submission" date="2022-11" db="UniProtKB">
        <authorList>
            <consortium name="WormBaseParasite"/>
        </authorList>
    </citation>
    <scope>IDENTIFICATION</scope>
</reference>
<sequence length="294" mass="33379">MPSIVSLHRPTSTIFPNLHIIDGIMKNSNEELRNYWCLILTILPIICVFGNLTVIYIVIREKCLHTSTNLILVSLACADILVAILVMPFSIYLITNNLVWDLPDYMCDFFCAADVSASTSSIVHLVAVSIDRFYAVVKHTEYNTSKHQHRTYWIIGLCWVFSLSIALPLGIGLNEKNAPPPPFNVEIDDGPGQTPQKYCSIDNPYFMLSSSIFAFYIPCFVMLIMYGIVFNKLRRSLLAVRLREMAASHMISFGNSMGKWIGEVSRETWACRGLDWSRAKEKFRCLIGFLTFDP</sequence>
<organism evidence="13 14">
    <name type="scientific">Romanomermis culicivorax</name>
    <name type="common">Nematode worm</name>
    <dbReference type="NCBI Taxonomy" id="13658"/>
    <lineage>
        <taxon>Eukaryota</taxon>
        <taxon>Metazoa</taxon>
        <taxon>Ecdysozoa</taxon>
        <taxon>Nematoda</taxon>
        <taxon>Enoplea</taxon>
        <taxon>Dorylaimia</taxon>
        <taxon>Mermithida</taxon>
        <taxon>Mermithoidea</taxon>
        <taxon>Mermithidae</taxon>
        <taxon>Romanomermis</taxon>
    </lineage>
</organism>
<dbReference type="PROSITE" id="PS50262">
    <property type="entry name" value="G_PROTEIN_RECEP_F1_2"/>
    <property type="match status" value="1"/>
</dbReference>
<evidence type="ECO:0000256" key="2">
    <source>
        <dbReference type="ARBA" id="ARBA00022475"/>
    </source>
</evidence>
<keyword evidence="7" id="KW-1015">Disulfide bond</keyword>
<evidence type="ECO:0000256" key="7">
    <source>
        <dbReference type="ARBA" id="ARBA00023157"/>
    </source>
</evidence>
<dbReference type="Pfam" id="PF00001">
    <property type="entry name" value="7tm_1"/>
    <property type="match status" value="1"/>
</dbReference>
<comment type="similarity">
    <text evidence="10">Belongs to the G-protein coupled receptor 1 family.</text>
</comment>
<proteinExistence type="inferred from homology"/>
<evidence type="ECO:0000313" key="13">
    <source>
        <dbReference type="Proteomes" id="UP000887565"/>
    </source>
</evidence>
<feature type="transmembrane region" description="Helical" evidence="11">
    <location>
        <begin position="35"/>
        <end position="59"/>
    </location>
</feature>
<dbReference type="InterPro" id="IPR000276">
    <property type="entry name" value="GPCR_Rhodpsn"/>
</dbReference>
<dbReference type="OMA" id="FCCASSI"/>
<keyword evidence="2" id="KW-1003">Cell membrane</keyword>
<feature type="domain" description="G-protein coupled receptors family 1 profile" evidence="12">
    <location>
        <begin position="50"/>
        <end position="294"/>
    </location>
</feature>
<dbReference type="GO" id="GO:0001591">
    <property type="term" value="F:dopamine neurotransmitter receptor activity, coupled via Gi/Go"/>
    <property type="evidence" value="ECO:0007669"/>
    <property type="project" value="TreeGrafter"/>
</dbReference>
<keyword evidence="6 11" id="KW-0472">Membrane</keyword>
<name>A0A915I9B7_ROMCU</name>